<sequence length="37" mass="4074">MKDSGDERVSLGFRSGDSTGRPTRERSIIGGNRHGER</sequence>
<reference evidence="2" key="1">
    <citation type="submission" date="2020-11" db="EMBL/GenBank/DDBJ databases">
        <title>Sequencing the genomes of 1000 actinobacteria strains.</title>
        <authorList>
            <person name="Klenk H.-P."/>
        </authorList>
    </citation>
    <scope>NUCLEOTIDE SEQUENCE</scope>
    <source>
        <strain evidence="2">DSM 43175</strain>
    </source>
</reference>
<dbReference type="EMBL" id="JADOUA010000001">
    <property type="protein sequence ID" value="MBG6089157.1"/>
    <property type="molecule type" value="Genomic_DNA"/>
</dbReference>
<proteinExistence type="predicted"/>
<feature type="compositionally biased region" description="Basic and acidic residues" evidence="1">
    <location>
        <begin position="22"/>
        <end position="37"/>
    </location>
</feature>
<feature type="region of interest" description="Disordered" evidence="1">
    <location>
        <begin position="1"/>
        <end position="37"/>
    </location>
</feature>
<protein>
    <submittedName>
        <fullName evidence="2">Uncharacterized protein</fullName>
    </submittedName>
</protein>
<gene>
    <name evidence="2" type="ORF">IW256_003270</name>
</gene>
<evidence type="ECO:0000256" key="1">
    <source>
        <dbReference type="SAM" id="MobiDB-lite"/>
    </source>
</evidence>
<evidence type="ECO:0000313" key="2">
    <source>
        <dbReference type="EMBL" id="MBG6089157.1"/>
    </source>
</evidence>
<dbReference type="Proteomes" id="UP000614047">
    <property type="component" value="Unassembled WGS sequence"/>
</dbReference>
<organism evidence="2 3">
    <name type="scientific">Actinomadura viridis</name>
    <dbReference type="NCBI Taxonomy" id="58110"/>
    <lineage>
        <taxon>Bacteria</taxon>
        <taxon>Bacillati</taxon>
        <taxon>Actinomycetota</taxon>
        <taxon>Actinomycetes</taxon>
        <taxon>Streptosporangiales</taxon>
        <taxon>Thermomonosporaceae</taxon>
        <taxon>Actinomadura</taxon>
    </lineage>
</organism>
<keyword evidence="3" id="KW-1185">Reference proteome</keyword>
<evidence type="ECO:0000313" key="3">
    <source>
        <dbReference type="Proteomes" id="UP000614047"/>
    </source>
</evidence>
<name>A0A931DJ84_9ACTN</name>
<accession>A0A931DJ84</accession>
<dbReference type="AlphaFoldDB" id="A0A931DJ84"/>
<comment type="caution">
    <text evidence="2">The sequence shown here is derived from an EMBL/GenBank/DDBJ whole genome shotgun (WGS) entry which is preliminary data.</text>
</comment>